<dbReference type="AlphaFoldDB" id="A0A4U5JJD0"/>
<dbReference type="InterPro" id="IPR004304">
    <property type="entry name" value="FmdA_AmdA"/>
</dbReference>
<organism evidence="3 4">
    <name type="scientific">Luteimonas gilva</name>
    <dbReference type="NCBI Taxonomy" id="2572684"/>
    <lineage>
        <taxon>Bacteria</taxon>
        <taxon>Pseudomonadati</taxon>
        <taxon>Pseudomonadota</taxon>
        <taxon>Gammaproteobacteria</taxon>
        <taxon>Lysobacterales</taxon>
        <taxon>Lysobacteraceae</taxon>
        <taxon>Luteimonas</taxon>
    </lineage>
</organism>
<dbReference type="EMBL" id="SZUA01000003">
    <property type="protein sequence ID" value="TKR29454.1"/>
    <property type="molecule type" value="Genomic_DNA"/>
</dbReference>
<dbReference type="Proteomes" id="UP000308707">
    <property type="component" value="Unassembled WGS sequence"/>
</dbReference>
<sequence length="455" mass="48464">MHPLDDSPHLRTKSGIAVRAFSLLLICILFGPAPAQAAERETWLVVVDLWGNPVYQTLEMSASGGELSGDLDGGAIRGRREGDRIRFVATDSNGATASYDGRIGSTDIAGRADLPDPNDAKARAAHDFAARRIEARPPGPPRRHDYRPDSYSNEFSPHRKPVLTIWPKDTVHTSTLDSGGVDEHGKTRALFGNPQTGPFFVVGARPGDTLAIHMDKLRLNRDYADSLDSIVGRALGTGMAAQAKDLGRPVRWTLDRERGMAYPEKANGLKDFSVPLRPMLGGLAVAPGFGSAPISTGDTGRFGGNMDFNEVAEGRTIYLPVMQPGALLYLGDAHAAQGDGETSQYALETSMDVEFTVDVLPGKSISTPRVESPTQLMALGQAGSLDEALRAATAGLTQWLQQDYGLSLSECAQVLGSAVEYRVANLAGRSVGLAAMLDKSRLAGLKKKADAAKSG</sequence>
<feature type="chain" id="PRO_5020593765" evidence="2">
    <location>
        <begin position="38"/>
        <end position="455"/>
    </location>
</feature>
<gene>
    <name evidence="3" type="ORF">FCE95_15015</name>
</gene>
<proteinExistence type="predicted"/>
<evidence type="ECO:0000313" key="4">
    <source>
        <dbReference type="Proteomes" id="UP000308707"/>
    </source>
</evidence>
<keyword evidence="4" id="KW-1185">Reference proteome</keyword>
<reference evidence="3 4" key="1">
    <citation type="submission" date="2019-04" db="EMBL/GenBank/DDBJ databases">
        <title>Reference strain of H23.</title>
        <authorList>
            <person name="Luo X."/>
        </authorList>
    </citation>
    <scope>NUCLEOTIDE SEQUENCE [LARGE SCALE GENOMIC DNA]</scope>
    <source>
        <strain evidence="3 4">H23</strain>
    </source>
</reference>
<accession>A0A4U5JJD0</accession>
<dbReference type="PANTHER" id="PTHR31891:SF1">
    <property type="entry name" value="FORMAMIDASE C869.04-RELATED"/>
    <property type="match status" value="1"/>
</dbReference>
<dbReference type="Gene3D" id="3.10.28.20">
    <property type="entry name" value="Acetamidase/Formamidase-like domains"/>
    <property type="match status" value="1"/>
</dbReference>
<dbReference type="Pfam" id="PF03069">
    <property type="entry name" value="FmdA_AmdA"/>
    <property type="match status" value="1"/>
</dbReference>
<dbReference type="Gene3D" id="2.60.120.580">
    <property type="entry name" value="Acetamidase/Formamidase-like domains"/>
    <property type="match status" value="1"/>
</dbReference>
<feature type="region of interest" description="Disordered" evidence="1">
    <location>
        <begin position="129"/>
        <end position="155"/>
    </location>
</feature>
<protein>
    <submittedName>
        <fullName evidence="3">Acetamidase</fullName>
    </submittedName>
</protein>
<dbReference type="SUPFAM" id="SSF141130">
    <property type="entry name" value="Acetamidase/Formamidase-like"/>
    <property type="match status" value="1"/>
</dbReference>
<evidence type="ECO:0000256" key="1">
    <source>
        <dbReference type="SAM" id="MobiDB-lite"/>
    </source>
</evidence>
<dbReference type="OrthoDB" id="9785236at2"/>
<keyword evidence="2" id="KW-0732">Signal</keyword>
<dbReference type="RefSeq" id="WP_137267856.1">
    <property type="nucleotide sequence ID" value="NZ_SZUA01000003.1"/>
</dbReference>
<feature type="signal peptide" evidence="2">
    <location>
        <begin position="1"/>
        <end position="37"/>
    </location>
</feature>
<comment type="caution">
    <text evidence="3">The sequence shown here is derived from an EMBL/GenBank/DDBJ whole genome shotgun (WGS) entry which is preliminary data.</text>
</comment>
<name>A0A4U5JJD0_9GAMM</name>
<dbReference type="PANTHER" id="PTHR31891">
    <property type="entry name" value="FORMAMIDASE C869.04-RELATED"/>
    <property type="match status" value="1"/>
</dbReference>
<evidence type="ECO:0000313" key="3">
    <source>
        <dbReference type="EMBL" id="TKR29454.1"/>
    </source>
</evidence>
<dbReference type="GO" id="GO:0016811">
    <property type="term" value="F:hydrolase activity, acting on carbon-nitrogen (but not peptide) bonds, in linear amides"/>
    <property type="evidence" value="ECO:0007669"/>
    <property type="project" value="InterPro"/>
</dbReference>
<evidence type="ECO:0000256" key="2">
    <source>
        <dbReference type="SAM" id="SignalP"/>
    </source>
</evidence>